<dbReference type="AlphaFoldDB" id="A0A6J6YFY0"/>
<dbReference type="GO" id="GO:0006298">
    <property type="term" value="P:mismatch repair"/>
    <property type="evidence" value="ECO:0007669"/>
    <property type="project" value="TreeGrafter"/>
</dbReference>
<dbReference type="SMART" id="SM00478">
    <property type="entry name" value="ENDO3c"/>
    <property type="match status" value="1"/>
</dbReference>
<dbReference type="GO" id="GO:0046872">
    <property type="term" value="F:metal ion binding"/>
    <property type="evidence" value="ECO:0007669"/>
    <property type="project" value="UniProtKB-KW"/>
</dbReference>
<gene>
    <name evidence="15" type="ORF">UFOPK3056_00770</name>
</gene>
<evidence type="ECO:0000256" key="12">
    <source>
        <dbReference type="ARBA" id="ARBA00023204"/>
    </source>
</evidence>
<dbReference type="EMBL" id="CAFAAR010000068">
    <property type="protein sequence ID" value="CAB4806056.1"/>
    <property type="molecule type" value="Genomic_DNA"/>
</dbReference>
<sequence>MSALEKEVLSWFEKNKRDLPWRSSTPWGVMVSEFMLQQTPVVRVLPKWNEWLQRWPTPTDLSKASTAEVITAWGRLGYPRRALRLHEASKVIVRDFNGVIPSTQEELRSLPGVGEYTAAAIASFAFNQEALVLDINIRRLFARLIDGVEFPTPAPTKTEREARQRIIPNRDAHIWAAGTMELGALICTSRNPKCELCPLMSQCAWRNNNYPKSEQVRKGQSWHGTDRQCRGTIVQALREKTFMNEAQLKALWKEDSQVEKALVTLVKDGLIEKNMKAYSLPST</sequence>
<dbReference type="Pfam" id="PF00730">
    <property type="entry name" value="HhH-GPD"/>
    <property type="match status" value="1"/>
</dbReference>
<dbReference type="Pfam" id="PF10576">
    <property type="entry name" value="EndIII_4Fe-2S"/>
    <property type="match status" value="1"/>
</dbReference>
<evidence type="ECO:0000256" key="9">
    <source>
        <dbReference type="ARBA" id="ARBA00022801"/>
    </source>
</evidence>
<keyword evidence="8" id="KW-0227">DNA damage</keyword>
<organism evidence="15">
    <name type="scientific">freshwater metagenome</name>
    <dbReference type="NCBI Taxonomy" id="449393"/>
    <lineage>
        <taxon>unclassified sequences</taxon>
        <taxon>metagenomes</taxon>
        <taxon>ecological metagenomes</taxon>
    </lineage>
</organism>
<evidence type="ECO:0000256" key="2">
    <source>
        <dbReference type="ARBA" id="ARBA00001966"/>
    </source>
</evidence>
<comment type="cofactor">
    <cofactor evidence="2">
        <name>[4Fe-4S] cluster</name>
        <dbReference type="ChEBI" id="CHEBI:49883"/>
    </cofactor>
</comment>
<keyword evidence="11" id="KW-0411">Iron-sulfur</keyword>
<evidence type="ECO:0000256" key="10">
    <source>
        <dbReference type="ARBA" id="ARBA00023004"/>
    </source>
</evidence>
<evidence type="ECO:0000313" key="15">
    <source>
        <dbReference type="EMBL" id="CAB4806056.1"/>
    </source>
</evidence>
<dbReference type="EC" id="3.2.2.31" evidence="4"/>
<protein>
    <recommendedName>
        <fullName evidence="5">Adenine DNA glycosylase</fullName>
        <ecNumber evidence="4">3.2.2.31</ecNumber>
    </recommendedName>
</protein>
<keyword evidence="6" id="KW-0004">4Fe-4S</keyword>
<comment type="catalytic activity">
    <reaction evidence="1">
        <text>Hydrolyzes free adenine bases from 7,8-dihydro-8-oxoguanine:adenine mismatched double-stranded DNA, leaving an apurinic site.</text>
        <dbReference type="EC" id="3.2.2.31"/>
    </reaction>
</comment>
<evidence type="ECO:0000256" key="4">
    <source>
        <dbReference type="ARBA" id="ARBA00012045"/>
    </source>
</evidence>
<dbReference type="PROSITE" id="PS00764">
    <property type="entry name" value="ENDONUCLEASE_III_1"/>
    <property type="match status" value="1"/>
</dbReference>
<evidence type="ECO:0000256" key="5">
    <source>
        <dbReference type="ARBA" id="ARBA00022023"/>
    </source>
</evidence>
<evidence type="ECO:0000256" key="13">
    <source>
        <dbReference type="ARBA" id="ARBA00023295"/>
    </source>
</evidence>
<evidence type="ECO:0000256" key="7">
    <source>
        <dbReference type="ARBA" id="ARBA00022723"/>
    </source>
</evidence>
<keyword evidence="13" id="KW-0326">Glycosidase</keyword>
<dbReference type="Pfam" id="PF00633">
    <property type="entry name" value="HHH"/>
    <property type="match status" value="1"/>
</dbReference>
<evidence type="ECO:0000259" key="14">
    <source>
        <dbReference type="SMART" id="SM00478"/>
    </source>
</evidence>
<dbReference type="GO" id="GO:0034039">
    <property type="term" value="F:8-oxo-7,8-dihydroguanine DNA N-glycosylase activity"/>
    <property type="evidence" value="ECO:0007669"/>
    <property type="project" value="TreeGrafter"/>
</dbReference>
<dbReference type="GO" id="GO:0035485">
    <property type="term" value="F:adenine/guanine mispair binding"/>
    <property type="evidence" value="ECO:0007669"/>
    <property type="project" value="TreeGrafter"/>
</dbReference>
<dbReference type="InterPro" id="IPR003265">
    <property type="entry name" value="HhH-GPD_domain"/>
</dbReference>
<keyword evidence="9" id="KW-0378">Hydrolase</keyword>
<keyword evidence="7" id="KW-0479">Metal-binding</keyword>
<dbReference type="InterPro" id="IPR000445">
    <property type="entry name" value="HhH_motif"/>
</dbReference>
<dbReference type="InterPro" id="IPR044298">
    <property type="entry name" value="MIG/MutY"/>
</dbReference>
<proteinExistence type="inferred from homology"/>
<dbReference type="FunFam" id="1.10.340.30:FF:000003">
    <property type="entry name" value="A/G-specific adenine glycosylase"/>
    <property type="match status" value="1"/>
</dbReference>
<dbReference type="Gene3D" id="1.10.1670.10">
    <property type="entry name" value="Helix-hairpin-Helix base-excision DNA repair enzymes (C-terminal)"/>
    <property type="match status" value="1"/>
</dbReference>
<keyword evidence="10" id="KW-0408">Iron</keyword>
<dbReference type="PANTHER" id="PTHR42944">
    <property type="entry name" value="ADENINE DNA GLYCOSYLASE"/>
    <property type="match status" value="1"/>
</dbReference>
<dbReference type="InterPro" id="IPR004035">
    <property type="entry name" value="Endouclease-III_FeS-bd_BS"/>
</dbReference>
<dbReference type="InterPro" id="IPR003651">
    <property type="entry name" value="Endonuclease3_FeS-loop_motif"/>
</dbReference>
<feature type="domain" description="HhH-GPD" evidence="14">
    <location>
        <begin position="35"/>
        <end position="185"/>
    </location>
</feature>
<accession>A0A6J6YFY0</accession>
<dbReference type="InterPro" id="IPR023170">
    <property type="entry name" value="HhH_base_excis_C"/>
</dbReference>
<evidence type="ECO:0000256" key="8">
    <source>
        <dbReference type="ARBA" id="ARBA00022763"/>
    </source>
</evidence>
<evidence type="ECO:0000256" key="1">
    <source>
        <dbReference type="ARBA" id="ARBA00000843"/>
    </source>
</evidence>
<keyword evidence="12" id="KW-0234">DNA repair</keyword>
<dbReference type="Gene3D" id="1.10.340.30">
    <property type="entry name" value="Hypothetical protein, domain 2"/>
    <property type="match status" value="1"/>
</dbReference>
<dbReference type="CDD" id="cd00056">
    <property type="entry name" value="ENDO3c"/>
    <property type="match status" value="1"/>
</dbReference>
<dbReference type="GO" id="GO:0032357">
    <property type="term" value="F:oxidized purine DNA binding"/>
    <property type="evidence" value="ECO:0007669"/>
    <property type="project" value="TreeGrafter"/>
</dbReference>
<reference evidence="15" key="1">
    <citation type="submission" date="2020-05" db="EMBL/GenBank/DDBJ databases">
        <authorList>
            <person name="Chiriac C."/>
            <person name="Salcher M."/>
            <person name="Ghai R."/>
            <person name="Kavagutti S V."/>
        </authorList>
    </citation>
    <scope>NUCLEOTIDE SEQUENCE</scope>
</reference>
<dbReference type="GO" id="GO:0051539">
    <property type="term" value="F:4 iron, 4 sulfur cluster binding"/>
    <property type="evidence" value="ECO:0007669"/>
    <property type="project" value="UniProtKB-KW"/>
</dbReference>
<dbReference type="GO" id="GO:0000701">
    <property type="term" value="F:purine-specific mismatch base pair DNA N-glycosylase activity"/>
    <property type="evidence" value="ECO:0007669"/>
    <property type="project" value="UniProtKB-EC"/>
</dbReference>
<evidence type="ECO:0000256" key="11">
    <source>
        <dbReference type="ARBA" id="ARBA00023014"/>
    </source>
</evidence>
<evidence type="ECO:0000256" key="6">
    <source>
        <dbReference type="ARBA" id="ARBA00022485"/>
    </source>
</evidence>
<dbReference type="SMART" id="SM00525">
    <property type="entry name" value="FES"/>
    <property type="match status" value="1"/>
</dbReference>
<comment type="similarity">
    <text evidence="3">Belongs to the Nth/MutY family.</text>
</comment>
<dbReference type="PANTHER" id="PTHR42944:SF1">
    <property type="entry name" value="ADENINE DNA GLYCOSYLASE"/>
    <property type="match status" value="1"/>
</dbReference>
<evidence type="ECO:0000256" key="3">
    <source>
        <dbReference type="ARBA" id="ARBA00008343"/>
    </source>
</evidence>
<name>A0A6J6YFY0_9ZZZZ</name>
<dbReference type="InterPro" id="IPR004036">
    <property type="entry name" value="Endonuclease-III-like_CS2"/>
</dbReference>
<dbReference type="GO" id="GO:0006284">
    <property type="term" value="P:base-excision repair"/>
    <property type="evidence" value="ECO:0007669"/>
    <property type="project" value="InterPro"/>
</dbReference>
<dbReference type="InterPro" id="IPR011257">
    <property type="entry name" value="DNA_glycosylase"/>
</dbReference>
<dbReference type="PROSITE" id="PS01155">
    <property type="entry name" value="ENDONUCLEASE_III_2"/>
    <property type="match status" value="1"/>
</dbReference>
<dbReference type="SUPFAM" id="SSF48150">
    <property type="entry name" value="DNA-glycosylase"/>
    <property type="match status" value="1"/>
</dbReference>